<dbReference type="InterPro" id="IPR028350">
    <property type="entry name" value="DNAC/IstB-like"/>
</dbReference>
<evidence type="ECO:0000256" key="2">
    <source>
        <dbReference type="ARBA" id="ARBA00022741"/>
    </source>
</evidence>
<comment type="caution">
    <text evidence="5">The sequence shown here is derived from an EMBL/GenBank/DDBJ whole genome shotgun (WGS) entry which is preliminary data.</text>
</comment>
<keyword evidence="2" id="KW-0547">Nucleotide-binding</keyword>
<evidence type="ECO:0000256" key="3">
    <source>
        <dbReference type="ARBA" id="ARBA00022840"/>
    </source>
</evidence>
<accession>A0A6I3QFU7</accession>
<dbReference type="Gene3D" id="3.40.50.300">
    <property type="entry name" value="P-loop containing nucleotide triphosphate hydrolases"/>
    <property type="match status" value="1"/>
</dbReference>
<dbReference type="InterPro" id="IPR002611">
    <property type="entry name" value="IstB_ATP-bd"/>
</dbReference>
<dbReference type="Proteomes" id="UP000449193">
    <property type="component" value="Unassembled WGS sequence"/>
</dbReference>
<dbReference type="GO" id="GO:0005524">
    <property type="term" value="F:ATP binding"/>
    <property type="evidence" value="ECO:0007669"/>
    <property type="project" value="UniProtKB-KW"/>
</dbReference>
<dbReference type="PANTHER" id="PTHR30050:SF4">
    <property type="entry name" value="ATP-BINDING PROTEIN RV3427C IN INSERTION SEQUENCE-RELATED"/>
    <property type="match status" value="1"/>
</dbReference>
<gene>
    <name evidence="5" type="ORF">GMD52_17295</name>
</gene>
<organism evidence="5 6">
    <name type="scientific">Ruthenibacterium lactatiformans</name>
    <dbReference type="NCBI Taxonomy" id="1550024"/>
    <lineage>
        <taxon>Bacteria</taxon>
        <taxon>Bacillati</taxon>
        <taxon>Bacillota</taxon>
        <taxon>Clostridia</taxon>
        <taxon>Eubacteriales</taxon>
        <taxon>Oscillospiraceae</taxon>
        <taxon>Ruthenibacterium</taxon>
    </lineage>
</organism>
<comment type="similarity">
    <text evidence="1">Belongs to the IS21/IS1162 putative ATP-binding protein family.</text>
</comment>
<protein>
    <submittedName>
        <fullName evidence="5">AAA family ATPase</fullName>
    </submittedName>
</protein>
<evidence type="ECO:0000313" key="6">
    <source>
        <dbReference type="Proteomes" id="UP000449193"/>
    </source>
</evidence>
<dbReference type="RefSeq" id="WP_155201938.1">
    <property type="nucleotide sequence ID" value="NZ_JAFHCG010000033.1"/>
</dbReference>
<dbReference type="NCBIfam" id="NF038214">
    <property type="entry name" value="IS21_help_AAA"/>
    <property type="match status" value="1"/>
</dbReference>
<evidence type="ECO:0000313" key="5">
    <source>
        <dbReference type="EMBL" id="MTS53261.1"/>
    </source>
</evidence>
<dbReference type="SUPFAM" id="SSF52540">
    <property type="entry name" value="P-loop containing nucleoside triphosphate hydrolases"/>
    <property type="match status" value="1"/>
</dbReference>
<evidence type="ECO:0000256" key="1">
    <source>
        <dbReference type="ARBA" id="ARBA00008059"/>
    </source>
</evidence>
<dbReference type="AlphaFoldDB" id="A0A6I3QFU7"/>
<dbReference type="Pfam" id="PF01695">
    <property type="entry name" value="IstB_IS21"/>
    <property type="match status" value="1"/>
</dbReference>
<dbReference type="CDD" id="cd00009">
    <property type="entry name" value="AAA"/>
    <property type="match status" value="1"/>
</dbReference>
<name>A0A6I3QFU7_9FIRM</name>
<dbReference type="PIRSF" id="PIRSF003073">
    <property type="entry name" value="DNAC_TnpB_IstB"/>
    <property type="match status" value="1"/>
</dbReference>
<reference evidence="5 6" key="1">
    <citation type="journal article" date="2019" name="Nat. Med.">
        <title>A library of human gut bacterial isolates paired with longitudinal multiomics data enables mechanistic microbiome research.</title>
        <authorList>
            <person name="Poyet M."/>
            <person name="Groussin M."/>
            <person name="Gibbons S.M."/>
            <person name="Avila-Pacheco J."/>
            <person name="Jiang X."/>
            <person name="Kearney S.M."/>
            <person name="Perrotta A.R."/>
            <person name="Berdy B."/>
            <person name="Zhao S."/>
            <person name="Lieberman T.D."/>
            <person name="Swanson P.K."/>
            <person name="Smith M."/>
            <person name="Roesemann S."/>
            <person name="Alexander J.E."/>
            <person name="Rich S.A."/>
            <person name="Livny J."/>
            <person name="Vlamakis H."/>
            <person name="Clish C."/>
            <person name="Bullock K."/>
            <person name="Deik A."/>
            <person name="Scott J."/>
            <person name="Pierce K.A."/>
            <person name="Xavier R.J."/>
            <person name="Alm E.J."/>
        </authorList>
    </citation>
    <scope>NUCLEOTIDE SEQUENCE [LARGE SCALE GENOMIC DNA]</scope>
    <source>
        <strain evidence="5 6">BIOML-A7</strain>
    </source>
</reference>
<dbReference type="GO" id="GO:0006260">
    <property type="term" value="P:DNA replication"/>
    <property type="evidence" value="ECO:0007669"/>
    <property type="project" value="TreeGrafter"/>
</dbReference>
<feature type="domain" description="AAA+ ATPase" evidence="4">
    <location>
        <begin position="92"/>
        <end position="224"/>
    </location>
</feature>
<dbReference type="EMBL" id="WMZR01000051">
    <property type="protein sequence ID" value="MTS53261.1"/>
    <property type="molecule type" value="Genomic_DNA"/>
</dbReference>
<dbReference type="InterPro" id="IPR027417">
    <property type="entry name" value="P-loop_NTPase"/>
</dbReference>
<keyword evidence="3" id="KW-0067">ATP-binding</keyword>
<dbReference type="InterPro" id="IPR003593">
    <property type="entry name" value="AAA+_ATPase"/>
</dbReference>
<dbReference type="InterPro" id="IPR047661">
    <property type="entry name" value="IstB"/>
</dbReference>
<dbReference type="SMART" id="SM00382">
    <property type="entry name" value="AAA"/>
    <property type="match status" value="1"/>
</dbReference>
<sequence length="244" mass="27898">MAEQIEQLMRQVKLGGMAKGWRTILYENTEQYVTDLLTMELQEREANRINRMVKTAGFRVIKTLDDFEWTSAIELPGGLSQEYMTDLQFLTPKENLIFMGSVGTGKTHLATAIALKACQEGRRVRFFTAAELANILLEKNTKGTLNNYLSTLKKVELVVIDEIGFVPLHKDAAELLFQVISDCYERKSLIITSNLEFSQWNTVFGDNRLTAALVDRLIHHSHIVIFSGESYRLTQSLNRQRTYN</sequence>
<proteinExistence type="inferred from homology"/>
<evidence type="ECO:0000259" key="4">
    <source>
        <dbReference type="SMART" id="SM00382"/>
    </source>
</evidence>
<dbReference type="PANTHER" id="PTHR30050">
    <property type="entry name" value="CHROMOSOMAL REPLICATION INITIATOR PROTEIN DNAA"/>
    <property type="match status" value="1"/>
</dbReference>